<dbReference type="AlphaFoldDB" id="A0A7J7J1U0"/>
<feature type="compositionally biased region" description="Polar residues" evidence="2">
    <location>
        <begin position="126"/>
        <end position="137"/>
    </location>
</feature>
<keyword evidence="1" id="KW-0175">Coiled coil</keyword>
<reference evidence="3" key="1">
    <citation type="submission" date="2020-06" db="EMBL/GenBank/DDBJ databases">
        <title>Draft genome of Bugula neritina, a colonial animal packing powerful symbionts and potential medicines.</title>
        <authorList>
            <person name="Rayko M."/>
        </authorList>
    </citation>
    <scope>NUCLEOTIDE SEQUENCE [LARGE SCALE GENOMIC DNA]</scope>
    <source>
        <strain evidence="3">Kwan_BN1</strain>
    </source>
</reference>
<evidence type="ECO:0000256" key="2">
    <source>
        <dbReference type="SAM" id="MobiDB-lite"/>
    </source>
</evidence>
<comment type="caution">
    <text evidence="3">The sequence shown here is derived from an EMBL/GenBank/DDBJ whole genome shotgun (WGS) entry which is preliminary data.</text>
</comment>
<gene>
    <name evidence="3" type="ORF">EB796_021934</name>
</gene>
<sequence>MEENKRHSAEMELQKKLTVNLSQQVQKLTAELNKVKSTVTATEAEKAKLAENVAELEKKVATLEATLESNKEDISKKEGLINELKKLGRNYRLKYNKLLEAQGSGSGTGSGTGAASAGEDSTSGAPPTSQASNEAVSKLQTELSALKDTLASKEAEITRLTSEIEASQKAKDDLASLKNEFSELTEKHNKVKADFEELNSKNTALKDFVNVSLKPKLAAQKKDLEKKSEETKQLKDKAAELENQLEEAQQNLDESRAKLLSLEEKSASSQSSNQSGHITASTDSKRSQVRTIEVRPMAQQQPKQPTLTAHQPKCPQSSSCLVCPLALPRLVLLLRCRLGLPLPLAAPLYSRCIPRCPSRLPLLLFPST</sequence>
<organism evidence="3 4">
    <name type="scientific">Bugula neritina</name>
    <name type="common">Brown bryozoan</name>
    <name type="synonym">Sertularia neritina</name>
    <dbReference type="NCBI Taxonomy" id="10212"/>
    <lineage>
        <taxon>Eukaryota</taxon>
        <taxon>Metazoa</taxon>
        <taxon>Spiralia</taxon>
        <taxon>Lophotrochozoa</taxon>
        <taxon>Bryozoa</taxon>
        <taxon>Gymnolaemata</taxon>
        <taxon>Cheilostomatida</taxon>
        <taxon>Flustrina</taxon>
        <taxon>Buguloidea</taxon>
        <taxon>Bugulidae</taxon>
        <taxon>Bugula</taxon>
    </lineage>
</organism>
<evidence type="ECO:0000313" key="3">
    <source>
        <dbReference type="EMBL" id="KAF6019706.1"/>
    </source>
</evidence>
<accession>A0A7J7J1U0</accession>
<feature type="compositionally biased region" description="Low complexity" evidence="2">
    <location>
        <begin position="113"/>
        <end position="125"/>
    </location>
</feature>
<evidence type="ECO:0000313" key="4">
    <source>
        <dbReference type="Proteomes" id="UP000593567"/>
    </source>
</evidence>
<protein>
    <submittedName>
        <fullName evidence="3">Uncharacterized protein</fullName>
    </submittedName>
</protein>
<feature type="region of interest" description="Disordered" evidence="2">
    <location>
        <begin position="262"/>
        <end position="290"/>
    </location>
</feature>
<dbReference type="Gene3D" id="1.20.1170.10">
    <property type="match status" value="1"/>
</dbReference>
<evidence type="ECO:0000256" key="1">
    <source>
        <dbReference type="SAM" id="Coils"/>
    </source>
</evidence>
<keyword evidence="4" id="KW-1185">Reference proteome</keyword>
<feature type="region of interest" description="Disordered" evidence="2">
    <location>
        <begin position="101"/>
        <end position="137"/>
    </location>
</feature>
<dbReference type="EMBL" id="VXIV02003214">
    <property type="protein sequence ID" value="KAF6019706.1"/>
    <property type="molecule type" value="Genomic_DNA"/>
</dbReference>
<feature type="coiled-coil region" evidence="1">
    <location>
        <begin position="18"/>
        <end position="87"/>
    </location>
</feature>
<dbReference type="Proteomes" id="UP000593567">
    <property type="component" value="Unassembled WGS sequence"/>
</dbReference>
<proteinExistence type="predicted"/>
<name>A0A7J7J1U0_BUGNE</name>